<proteinExistence type="predicted"/>
<reference evidence="1" key="1">
    <citation type="submission" date="2014-09" db="EMBL/GenBank/DDBJ databases">
        <authorList>
            <person name="Magalhaes I.L.F."/>
            <person name="Oliveira U."/>
            <person name="Santos F.R."/>
            <person name="Vidigal T.H.D.A."/>
            <person name="Brescovit A.D."/>
            <person name="Santos A.J."/>
        </authorList>
    </citation>
    <scope>NUCLEOTIDE SEQUENCE</scope>
    <source>
        <tissue evidence="1">Shoot tissue taken approximately 20 cm above the soil surface</tissue>
    </source>
</reference>
<organism evidence="1">
    <name type="scientific">Arundo donax</name>
    <name type="common">Giant reed</name>
    <name type="synonym">Donax arundinaceus</name>
    <dbReference type="NCBI Taxonomy" id="35708"/>
    <lineage>
        <taxon>Eukaryota</taxon>
        <taxon>Viridiplantae</taxon>
        <taxon>Streptophyta</taxon>
        <taxon>Embryophyta</taxon>
        <taxon>Tracheophyta</taxon>
        <taxon>Spermatophyta</taxon>
        <taxon>Magnoliopsida</taxon>
        <taxon>Liliopsida</taxon>
        <taxon>Poales</taxon>
        <taxon>Poaceae</taxon>
        <taxon>PACMAD clade</taxon>
        <taxon>Arundinoideae</taxon>
        <taxon>Arundineae</taxon>
        <taxon>Arundo</taxon>
    </lineage>
</organism>
<accession>A0A0A8ZUF2</accession>
<dbReference type="EMBL" id="GBRH01256582">
    <property type="protein sequence ID" value="JAD41313.1"/>
    <property type="molecule type" value="Transcribed_RNA"/>
</dbReference>
<sequence>MQGKCGSLGLARRQG</sequence>
<protein>
    <submittedName>
        <fullName evidence="1">Uncharacterized protein</fullName>
    </submittedName>
</protein>
<evidence type="ECO:0000313" key="1">
    <source>
        <dbReference type="EMBL" id="JAD41313.1"/>
    </source>
</evidence>
<reference evidence="1" key="2">
    <citation type="journal article" date="2015" name="Data Brief">
        <title>Shoot transcriptome of the giant reed, Arundo donax.</title>
        <authorList>
            <person name="Barrero R.A."/>
            <person name="Guerrero F.D."/>
            <person name="Moolhuijzen P."/>
            <person name="Goolsby J.A."/>
            <person name="Tidwell J."/>
            <person name="Bellgard S.E."/>
            <person name="Bellgard M.I."/>
        </authorList>
    </citation>
    <scope>NUCLEOTIDE SEQUENCE</scope>
    <source>
        <tissue evidence="1">Shoot tissue taken approximately 20 cm above the soil surface</tissue>
    </source>
</reference>
<name>A0A0A8ZUF2_ARUDO</name>